<keyword evidence="6" id="KW-0675">Receptor</keyword>
<evidence type="ECO:0000256" key="5">
    <source>
        <dbReference type="ARBA" id="ARBA00023136"/>
    </source>
</evidence>
<feature type="chain" id="PRO_5035202517" description="Receptor ligand binding region domain-containing protein" evidence="10">
    <location>
        <begin position="28"/>
        <end position="472"/>
    </location>
</feature>
<keyword evidence="10" id="KW-0732">Signal</keyword>
<dbReference type="InterPro" id="IPR028082">
    <property type="entry name" value="Peripla_BP_I"/>
</dbReference>
<accession>A0A8I6SQP0</accession>
<keyword evidence="4" id="KW-0297">G-protein coupled receptor</keyword>
<evidence type="ECO:0000256" key="4">
    <source>
        <dbReference type="ARBA" id="ARBA00023040"/>
    </source>
</evidence>
<evidence type="ECO:0000256" key="6">
    <source>
        <dbReference type="ARBA" id="ARBA00023170"/>
    </source>
</evidence>
<feature type="signal peptide" evidence="10">
    <location>
        <begin position="1"/>
        <end position="27"/>
    </location>
</feature>
<dbReference type="Gene3D" id="3.40.50.2300">
    <property type="match status" value="2"/>
</dbReference>
<dbReference type="RefSeq" id="XP_024086461.1">
    <property type="nucleotide sequence ID" value="XM_024230693.1"/>
</dbReference>
<dbReference type="AlphaFoldDB" id="A0A8I6SQP0"/>
<feature type="domain" description="Receptor ligand binding region" evidence="11">
    <location>
        <begin position="110"/>
        <end position="240"/>
    </location>
</feature>
<sequence length="472" mass="53411">MTSLVIHQSPILLLLFVLVLLPSPSLCRAPRPPSRSTTCGDKLCEIDIKNKLNARQNPLDFLYLQEWDFNLRDRCEFCPQGDESGIVVTILGLFELTVDNEERKEGKWELEAANLAVRHINEQNILGPKYKLALIVNDTKCDPGVGLDAFFHALYTRKEKMAFLLGTSNSEVTESLSKVIPYWNMLQVSFGSTSPALSIKKEFPHFYRTVAPDSSHNLARIEFLRRFSWETVTIFSQNEDVYSLAYSLGMYGEDYAWLIQGRPKDRWWMKTDVCGDNLSKATNGIIFIASFDSLIGNLTASSGLLESDIEEMLEGKSGDYIRQTYDAVWAIALTLRSFMLYMSIEDFDYNRRDMSRQLSKEMSKTTFNGISGPVRFNGPDRIGFTALYQIQGGDSVMVGLFDGFEKELTMPCSGCKPVVWPGDQVPISKRVFKLRTVTVQPVAFFSIATFSMIGIGVAMIFLIANLHFRKHK</sequence>
<keyword evidence="13" id="KW-1185">Reference proteome</keyword>
<dbReference type="InterPro" id="IPR001828">
    <property type="entry name" value="ANF_lig-bd_rcpt"/>
</dbReference>
<dbReference type="GO" id="GO:0038039">
    <property type="term" value="C:G protein-coupled receptor heterodimeric complex"/>
    <property type="evidence" value="ECO:0007669"/>
    <property type="project" value="TreeGrafter"/>
</dbReference>
<evidence type="ECO:0000259" key="11">
    <source>
        <dbReference type="Pfam" id="PF01094"/>
    </source>
</evidence>
<evidence type="ECO:0000256" key="2">
    <source>
        <dbReference type="ARBA" id="ARBA00022692"/>
    </source>
</evidence>
<keyword evidence="3 9" id="KW-1133">Transmembrane helix</keyword>
<dbReference type="SUPFAM" id="SSF53822">
    <property type="entry name" value="Periplasmic binding protein-like I"/>
    <property type="match status" value="1"/>
</dbReference>
<keyword evidence="8" id="KW-0807">Transducer</keyword>
<dbReference type="GO" id="GO:0007214">
    <property type="term" value="P:gamma-aminobutyric acid signaling pathway"/>
    <property type="evidence" value="ECO:0007669"/>
    <property type="project" value="TreeGrafter"/>
</dbReference>
<organism evidence="12 13">
    <name type="scientific">Cimex lectularius</name>
    <name type="common">Bed bug</name>
    <name type="synonym">Acanthia lectularia</name>
    <dbReference type="NCBI Taxonomy" id="79782"/>
    <lineage>
        <taxon>Eukaryota</taxon>
        <taxon>Metazoa</taxon>
        <taxon>Ecdysozoa</taxon>
        <taxon>Arthropoda</taxon>
        <taxon>Hexapoda</taxon>
        <taxon>Insecta</taxon>
        <taxon>Pterygota</taxon>
        <taxon>Neoptera</taxon>
        <taxon>Paraneoptera</taxon>
        <taxon>Hemiptera</taxon>
        <taxon>Heteroptera</taxon>
        <taxon>Panheteroptera</taxon>
        <taxon>Cimicomorpha</taxon>
        <taxon>Cimicidae</taxon>
        <taxon>Cimex</taxon>
    </lineage>
</organism>
<feature type="domain" description="Receptor ligand binding region" evidence="11">
    <location>
        <begin position="245"/>
        <end position="377"/>
    </location>
</feature>
<evidence type="ECO:0000256" key="7">
    <source>
        <dbReference type="ARBA" id="ARBA00023180"/>
    </source>
</evidence>
<keyword evidence="7" id="KW-0325">Glycoprotein</keyword>
<keyword evidence="2 9" id="KW-0812">Transmembrane</keyword>
<protein>
    <recommendedName>
        <fullName evidence="11">Receptor ligand binding region domain-containing protein</fullName>
    </recommendedName>
</protein>
<evidence type="ECO:0000256" key="1">
    <source>
        <dbReference type="ARBA" id="ARBA00004370"/>
    </source>
</evidence>
<name>A0A8I6SQP0_CIMLE</name>
<dbReference type="CDD" id="cd06366">
    <property type="entry name" value="PBP1_GABAb_receptor"/>
    <property type="match status" value="1"/>
</dbReference>
<dbReference type="GeneID" id="106670095"/>
<dbReference type="Pfam" id="PF01094">
    <property type="entry name" value="ANF_receptor"/>
    <property type="match status" value="2"/>
</dbReference>
<evidence type="ECO:0000256" key="9">
    <source>
        <dbReference type="SAM" id="Phobius"/>
    </source>
</evidence>
<evidence type="ECO:0000256" key="10">
    <source>
        <dbReference type="SAM" id="SignalP"/>
    </source>
</evidence>
<proteinExistence type="predicted"/>
<dbReference type="CTD" id="33248"/>
<dbReference type="GO" id="GO:0004965">
    <property type="term" value="F:G protein-coupled GABA receptor activity"/>
    <property type="evidence" value="ECO:0007669"/>
    <property type="project" value="InterPro"/>
</dbReference>
<dbReference type="PRINTS" id="PR01176">
    <property type="entry name" value="GABABRECEPTR"/>
</dbReference>
<dbReference type="PANTHER" id="PTHR10519">
    <property type="entry name" value="GABA-B RECEPTOR"/>
    <property type="match status" value="1"/>
</dbReference>
<comment type="subcellular location">
    <subcellularLocation>
        <location evidence="1">Membrane</location>
    </subcellularLocation>
</comment>
<dbReference type="EnsemblMetazoa" id="XM_024230693.1">
    <property type="protein sequence ID" value="XP_024086461.1"/>
    <property type="gene ID" value="LOC106670095"/>
</dbReference>
<dbReference type="PANTHER" id="PTHR10519:SF46">
    <property type="entry name" value="METABOTROPIC GABA-B RECEPTOR SUBTYPE 3, ISOFORM A"/>
    <property type="match status" value="1"/>
</dbReference>
<dbReference type="OrthoDB" id="411630at2759"/>
<feature type="transmembrane region" description="Helical" evidence="9">
    <location>
        <begin position="442"/>
        <end position="464"/>
    </location>
</feature>
<evidence type="ECO:0000256" key="3">
    <source>
        <dbReference type="ARBA" id="ARBA00022989"/>
    </source>
</evidence>
<evidence type="ECO:0000313" key="12">
    <source>
        <dbReference type="EnsemblMetazoa" id="XP_024086461.1"/>
    </source>
</evidence>
<dbReference type="Proteomes" id="UP000494040">
    <property type="component" value="Unassembled WGS sequence"/>
</dbReference>
<reference evidence="12" key="1">
    <citation type="submission" date="2022-01" db="UniProtKB">
        <authorList>
            <consortium name="EnsemblMetazoa"/>
        </authorList>
    </citation>
    <scope>IDENTIFICATION</scope>
</reference>
<evidence type="ECO:0000256" key="8">
    <source>
        <dbReference type="ARBA" id="ARBA00023224"/>
    </source>
</evidence>
<dbReference type="InterPro" id="IPR002455">
    <property type="entry name" value="GPCR3_GABA-B"/>
</dbReference>
<keyword evidence="5 9" id="KW-0472">Membrane</keyword>
<evidence type="ECO:0000313" key="13">
    <source>
        <dbReference type="Proteomes" id="UP000494040"/>
    </source>
</evidence>